<dbReference type="OrthoDB" id="5243686at2759"/>
<organism evidence="2 3">
    <name type="scientific">Metarhizium robertsii</name>
    <dbReference type="NCBI Taxonomy" id="568076"/>
    <lineage>
        <taxon>Eukaryota</taxon>
        <taxon>Fungi</taxon>
        <taxon>Dikarya</taxon>
        <taxon>Ascomycota</taxon>
        <taxon>Pezizomycotina</taxon>
        <taxon>Sordariomycetes</taxon>
        <taxon>Hypocreomycetidae</taxon>
        <taxon>Hypocreales</taxon>
        <taxon>Clavicipitaceae</taxon>
        <taxon>Metarhizium</taxon>
    </lineage>
</organism>
<dbReference type="HOGENOM" id="CLU_070128_0_0_1"/>
<evidence type="ECO:0000313" key="2">
    <source>
        <dbReference type="EMBL" id="EXU97145.1"/>
    </source>
</evidence>
<dbReference type="EMBL" id="JELW01000040">
    <property type="protein sequence ID" value="EXU97145.1"/>
    <property type="molecule type" value="Genomic_DNA"/>
</dbReference>
<feature type="compositionally biased region" description="Basic residues" evidence="1">
    <location>
        <begin position="1"/>
        <end position="20"/>
    </location>
</feature>
<protein>
    <submittedName>
        <fullName evidence="2">Uncharacterized protein</fullName>
    </submittedName>
</protein>
<sequence>MSNSHHSSKHKHHKSSKSGRSKTTESSSNGCSWPVNGDVSFLFVVNELEIRFRDEQDLDSGIRKDDWLNVLPPNTPELYSPETLQHVSQVMRFRNGEVTPAGPAYYWARAGQFDEGCIVMAAGGTQYGLQKYKSASVFSCNPSLPVVTLEGDARTNPDPDFNVLQFVHQRNADSDSNGVSLAAFSMDRSSSVYPPPVKFVAGRHASWIPSLVPGICRNPYMAGESQGLGGELPIVIGLMAFHASPDGGRTINDVFLGRGENGGLWKDYCWQSSSSPAGYTLSEQDTPRGYLVHICLDPENQADSTFDSLSMLEWNGVLVHG</sequence>
<comment type="caution">
    <text evidence="2">The sequence shown here is derived from an EMBL/GenBank/DDBJ whole genome shotgun (WGS) entry which is preliminary data.</text>
</comment>
<gene>
    <name evidence="2" type="ORF">X797_009763</name>
</gene>
<dbReference type="AlphaFoldDB" id="A0A014PL49"/>
<feature type="region of interest" description="Disordered" evidence="1">
    <location>
        <begin position="1"/>
        <end position="30"/>
    </location>
</feature>
<dbReference type="Proteomes" id="UP000030151">
    <property type="component" value="Unassembled WGS sequence"/>
</dbReference>
<evidence type="ECO:0000256" key="1">
    <source>
        <dbReference type="SAM" id="MobiDB-lite"/>
    </source>
</evidence>
<accession>A0A014PL49</accession>
<proteinExistence type="predicted"/>
<evidence type="ECO:0000313" key="3">
    <source>
        <dbReference type="Proteomes" id="UP000030151"/>
    </source>
</evidence>
<name>A0A014PL49_9HYPO</name>
<reference evidence="2 3" key="1">
    <citation type="submission" date="2014-02" db="EMBL/GenBank/DDBJ databases">
        <title>The genome sequence of the entomopathogenic fungus Metarhizium robertsii ARSEF 2575.</title>
        <authorList>
            <person name="Giuliano Garisto Donzelli B."/>
            <person name="Roe B.A."/>
            <person name="Macmil S.L."/>
            <person name="Krasnoff S.B."/>
            <person name="Gibson D.M."/>
        </authorList>
    </citation>
    <scope>NUCLEOTIDE SEQUENCE [LARGE SCALE GENOMIC DNA]</scope>
    <source>
        <strain evidence="2 3">ARSEF 2575</strain>
    </source>
</reference>
<dbReference type="eggNOG" id="ENOG502T6F8">
    <property type="taxonomic scope" value="Eukaryota"/>
</dbReference>